<evidence type="ECO:0000313" key="1">
    <source>
        <dbReference type="EMBL" id="OMJ71924.1"/>
    </source>
</evidence>
<organism evidence="1 2">
    <name type="scientific">Stentor coeruleus</name>
    <dbReference type="NCBI Taxonomy" id="5963"/>
    <lineage>
        <taxon>Eukaryota</taxon>
        <taxon>Sar</taxon>
        <taxon>Alveolata</taxon>
        <taxon>Ciliophora</taxon>
        <taxon>Postciliodesmatophora</taxon>
        <taxon>Heterotrichea</taxon>
        <taxon>Heterotrichida</taxon>
        <taxon>Stentoridae</taxon>
        <taxon>Stentor</taxon>
    </lineage>
</organism>
<gene>
    <name evidence="1" type="ORF">SteCoe_29738</name>
</gene>
<keyword evidence="2" id="KW-1185">Reference proteome</keyword>
<evidence type="ECO:0000313" key="2">
    <source>
        <dbReference type="Proteomes" id="UP000187209"/>
    </source>
</evidence>
<protein>
    <submittedName>
        <fullName evidence="1">Uncharacterized protein</fullName>
    </submittedName>
</protein>
<proteinExistence type="predicted"/>
<dbReference type="Proteomes" id="UP000187209">
    <property type="component" value="Unassembled WGS sequence"/>
</dbReference>
<dbReference type="AlphaFoldDB" id="A0A1R2B555"/>
<reference evidence="1 2" key="1">
    <citation type="submission" date="2016-11" db="EMBL/GenBank/DDBJ databases">
        <title>The macronuclear genome of Stentor coeruleus: a giant cell with tiny introns.</title>
        <authorList>
            <person name="Slabodnick M."/>
            <person name="Ruby J.G."/>
            <person name="Reiff S.B."/>
            <person name="Swart E.C."/>
            <person name="Gosai S."/>
            <person name="Prabakaran S."/>
            <person name="Witkowska E."/>
            <person name="Larue G.E."/>
            <person name="Fisher S."/>
            <person name="Freeman R.M."/>
            <person name="Gunawardena J."/>
            <person name="Chu W."/>
            <person name="Stover N.A."/>
            <person name="Gregory B.D."/>
            <person name="Nowacki M."/>
            <person name="Derisi J."/>
            <person name="Roy S.W."/>
            <person name="Marshall W.F."/>
            <person name="Sood P."/>
        </authorList>
    </citation>
    <scope>NUCLEOTIDE SEQUENCE [LARGE SCALE GENOMIC DNA]</scope>
    <source>
        <strain evidence="1">WM001</strain>
    </source>
</reference>
<comment type="caution">
    <text evidence="1">The sequence shown here is derived from an EMBL/GenBank/DDBJ whole genome shotgun (WGS) entry which is preliminary data.</text>
</comment>
<sequence>MNSPFIYPQYSLVKGKKSMDLNLSPEKDSDLNYYKNLKEKYTELKLACKTHTKSSGSSIDRIAEFRKKLESSFALRNEQNTLVVEEESPSAWPKLSFDFQKPQIPRPNASERLSKNTSLSSIGIVNKPKIEEVLPISTLIEARKALANANEKNIQDLPYLYSYTLNELRKTFDKKVQGS</sequence>
<accession>A0A1R2B555</accession>
<dbReference type="EMBL" id="MPUH01000944">
    <property type="protein sequence ID" value="OMJ71924.1"/>
    <property type="molecule type" value="Genomic_DNA"/>
</dbReference>
<name>A0A1R2B555_9CILI</name>